<dbReference type="KEGG" id="kaf:KAFR_0B04950"/>
<dbReference type="SUPFAM" id="SSF103473">
    <property type="entry name" value="MFS general substrate transporter"/>
    <property type="match status" value="1"/>
</dbReference>
<feature type="transmembrane region" description="Helical" evidence="6">
    <location>
        <begin position="168"/>
        <end position="191"/>
    </location>
</feature>
<dbReference type="AlphaFoldDB" id="H2AQZ1"/>
<evidence type="ECO:0000313" key="8">
    <source>
        <dbReference type="EMBL" id="CCF56791.1"/>
    </source>
</evidence>
<dbReference type="eggNOG" id="ENOG502QQN9">
    <property type="taxonomic scope" value="Eukaryota"/>
</dbReference>
<evidence type="ECO:0000256" key="6">
    <source>
        <dbReference type="SAM" id="Phobius"/>
    </source>
</evidence>
<feature type="transmembrane region" description="Helical" evidence="6">
    <location>
        <begin position="50"/>
        <end position="68"/>
    </location>
</feature>
<dbReference type="PANTHER" id="PTHR21576">
    <property type="entry name" value="UNCHARACTERIZED NODULIN-LIKE PROTEIN"/>
    <property type="match status" value="1"/>
</dbReference>
<feature type="transmembrane region" description="Helical" evidence="6">
    <location>
        <begin position="136"/>
        <end position="156"/>
    </location>
</feature>
<name>H2AQZ1_KAZAF</name>
<evidence type="ECO:0000256" key="4">
    <source>
        <dbReference type="ARBA" id="ARBA00023136"/>
    </source>
</evidence>
<dbReference type="HOGENOM" id="CLU_012596_0_1_1"/>
<accession>H2AQZ1</accession>
<keyword evidence="4 6" id="KW-0472">Membrane</keyword>
<evidence type="ECO:0000256" key="2">
    <source>
        <dbReference type="ARBA" id="ARBA00022692"/>
    </source>
</evidence>
<dbReference type="GO" id="GO:0000329">
    <property type="term" value="C:fungal-type vacuole membrane"/>
    <property type="evidence" value="ECO:0007669"/>
    <property type="project" value="TreeGrafter"/>
</dbReference>
<feature type="transmembrane region" description="Helical" evidence="6">
    <location>
        <begin position="12"/>
        <end position="30"/>
    </location>
</feature>
<dbReference type="InterPro" id="IPR036259">
    <property type="entry name" value="MFS_trans_sf"/>
</dbReference>
<feature type="transmembrane region" description="Helical" evidence="6">
    <location>
        <begin position="372"/>
        <end position="391"/>
    </location>
</feature>
<sequence length="620" mass="68065">MIEMKRSEAIKVFLGSNMVALGAGTPYLYSFYAPQLLARCNIPISKSSNVAFSLNIGMSCLGLLAGVITDTSPQLSCCVGSISTFTAYSLLSLCYYKRMSSVFLISVALTLVGFGSVCGFYSAVKVCTTNFPENRGTVSAFPVALFALAGLLYSSICEKIFGDNISQVFVFLLFTCSSMIAVGTFTLKIFWQTNGKLTANDPEDQNSDSLTLVNTGVERYYNRIPNNNVEINVDDDSSTLNTPMKYNLASLGSRSHSRGNSETMSTKGFSSPRKIMSSATANPSIIPAVANSLTNNNYLSTPAENAEGYYLLDKNLDDKDSVNKGHFLSSQNGQNINDYNLSDKNDVFNEERTINRREKITRILSILKQPKFISYYIIIATLQGIGQMYIYSVGFFVQIQVKSPPTDQLHINGKGLQALQVSIISISSFLGRLSSGPMSDLLVRKFRSQRLWNIVASASLTMYACTKMLQVYSVPETDGSKLHMMANVNNLSFCSVIFGYAFGVMFGTFPSIIADSFGTEEYSTIWSLCTTGGLFTVKFFTSVLASDIGSHLNEGENICTAGVLCYSRTFHTIFLFAILILLATLLLISGKYMKKDKRIENFDVQSRDAELATMTDGIFV</sequence>
<dbReference type="GeneID" id="13884673"/>
<evidence type="ECO:0000256" key="5">
    <source>
        <dbReference type="SAM" id="MobiDB-lite"/>
    </source>
</evidence>
<keyword evidence="2 6" id="KW-0812">Transmembrane</keyword>
<feature type="transmembrane region" description="Helical" evidence="6">
    <location>
        <begin position="102"/>
        <end position="124"/>
    </location>
</feature>
<feature type="compositionally biased region" description="Polar residues" evidence="5">
    <location>
        <begin position="251"/>
        <end position="269"/>
    </location>
</feature>
<dbReference type="PANTHER" id="PTHR21576:SF166">
    <property type="entry name" value="ADR278WP"/>
    <property type="match status" value="1"/>
</dbReference>
<dbReference type="Gene3D" id="1.20.1250.20">
    <property type="entry name" value="MFS general substrate transporter like domains"/>
    <property type="match status" value="1"/>
</dbReference>
<keyword evidence="3 6" id="KW-1133">Transmembrane helix</keyword>
<evidence type="ECO:0000256" key="1">
    <source>
        <dbReference type="ARBA" id="ARBA00004141"/>
    </source>
</evidence>
<protein>
    <recommendedName>
        <fullName evidence="7">Nodulin-like domain-containing protein</fullName>
    </recommendedName>
</protein>
<feature type="transmembrane region" description="Helical" evidence="6">
    <location>
        <begin position="451"/>
        <end position="470"/>
    </location>
</feature>
<dbReference type="OrthoDB" id="410267at2759"/>
<dbReference type="InterPro" id="IPR010658">
    <property type="entry name" value="Nodulin-like"/>
</dbReference>
<keyword evidence="9" id="KW-1185">Reference proteome</keyword>
<feature type="transmembrane region" description="Helical" evidence="6">
    <location>
        <begin position="411"/>
        <end position="430"/>
    </location>
</feature>
<evidence type="ECO:0000259" key="7">
    <source>
        <dbReference type="Pfam" id="PF06813"/>
    </source>
</evidence>
<feature type="transmembrane region" description="Helical" evidence="6">
    <location>
        <begin position="525"/>
        <end position="545"/>
    </location>
</feature>
<dbReference type="RefSeq" id="XP_003955926.1">
    <property type="nucleotide sequence ID" value="XM_003955877.1"/>
</dbReference>
<reference evidence="8 9" key="1">
    <citation type="journal article" date="2011" name="Proc. Natl. Acad. Sci. U.S.A.">
        <title>Evolutionary erosion of yeast sex chromosomes by mating-type switching accidents.</title>
        <authorList>
            <person name="Gordon J.L."/>
            <person name="Armisen D."/>
            <person name="Proux-Wera E."/>
            <person name="Oheigeartaigh S.S."/>
            <person name="Byrne K.P."/>
            <person name="Wolfe K.H."/>
        </authorList>
    </citation>
    <scope>NUCLEOTIDE SEQUENCE [LARGE SCALE GENOMIC DNA]</scope>
    <source>
        <strain evidence="9">ATCC 22294 / BCRC 22015 / CBS 2517 / CECT 1963 / NBRC 1671 / NRRL Y-8276</strain>
    </source>
</reference>
<organism evidence="8 9">
    <name type="scientific">Kazachstania africana (strain ATCC 22294 / BCRC 22015 / CBS 2517 / CECT 1963 / NBRC 1671 / NRRL Y-8276)</name>
    <name type="common">Yeast</name>
    <name type="synonym">Kluyveromyces africanus</name>
    <dbReference type="NCBI Taxonomy" id="1071382"/>
    <lineage>
        <taxon>Eukaryota</taxon>
        <taxon>Fungi</taxon>
        <taxon>Dikarya</taxon>
        <taxon>Ascomycota</taxon>
        <taxon>Saccharomycotina</taxon>
        <taxon>Saccharomycetes</taxon>
        <taxon>Saccharomycetales</taxon>
        <taxon>Saccharomycetaceae</taxon>
        <taxon>Kazachstania</taxon>
    </lineage>
</organism>
<dbReference type="FunCoup" id="H2AQZ1">
    <property type="interactions" value="105"/>
</dbReference>
<dbReference type="Proteomes" id="UP000005220">
    <property type="component" value="Chromosome 2"/>
</dbReference>
<dbReference type="Pfam" id="PF06813">
    <property type="entry name" value="Nodulin-like"/>
    <property type="match status" value="1"/>
</dbReference>
<feature type="region of interest" description="Disordered" evidence="5">
    <location>
        <begin position="251"/>
        <end position="274"/>
    </location>
</feature>
<comment type="subcellular location">
    <subcellularLocation>
        <location evidence="1">Membrane</location>
        <topology evidence="1">Multi-pass membrane protein</topology>
    </subcellularLocation>
</comment>
<evidence type="ECO:0000256" key="3">
    <source>
        <dbReference type="ARBA" id="ARBA00022989"/>
    </source>
</evidence>
<proteinExistence type="predicted"/>
<dbReference type="EMBL" id="HE650822">
    <property type="protein sequence ID" value="CCF56791.1"/>
    <property type="molecule type" value="Genomic_DNA"/>
</dbReference>
<feature type="transmembrane region" description="Helical" evidence="6">
    <location>
        <begin position="490"/>
        <end position="513"/>
    </location>
</feature>
<feature type="domain" description="Nodulin-like" evidence="7">
    <location>
        <begin position="12"/>
        <end position="197"/>
    </location>
</feature>
<evidence type="ECO:0000313" key="9">
    <source>
        <dbReference type="Proteomes" id="UP000005220"/>
    </source>
</evidence>
<feature type="transmembrane region" description="Helical" evidence="6">
    <location>
        <begin position="570"/>
        <end position="588"/>
    </location>
</feature>
<dbReference type="InParanoid" id="H2AQZ1"/>
<feature type="transmembrane region" description="Helical" evidence="6">
    <location>
        <begin position="75"/>
        <end position="96"/>
    </location>
</feature>
<gene>
    <name evidence="8" type="primary">KAFR0B04950</name>
    <name evidence="8" type="ORF">KAFR_0B04950</name>
</gene>